<protein>
    <recommendedName>
        <fullName evidence="3">FeoB-associated Cys-rich membrane protein</fullName>
    </recommendedName>
</protein>
<accession>A0A7W9SSW1</accession>
<dbReference type="RefSeq" id="WP_184200919.1">
    <property type="nucleotide sequence ID" value="NZ_JACHGW010000004.1"/>
</dbReference>
<reference evidence="1 2" key="1">
    <citation type="submission" date="2020-08" db="EMBL/GenBank/DDBJ databases">
        <title>Genomic Encyclopedia of Type Strains, Phase IV (KMG-IV): sequencing the most valuable type-strain genomes for metagenomic binning, comparative biology and taxonomic classification.</title>
        <authorList>
            <person name="Goeker M."/>
        </authorList>
    </citation>
    <scope>NUCLEOTIDE SEQUENCE [LARGE SCALE GENOMIC DNA]</scope>
    <source>
        <strain evidence="1 2">DSM 23562</strain>
    </source>
</reference>
<keyword evidence="2" id="KW-1185">Reference proteome</keyword>
<evidence type="ECO:0000313" key="1">
    <source>
        <dbReference type="EMBL" id="MBB6052242.1"/>
    </source>
</evidence>
<sequence>MQELTVYVLVAGATAYLLRRAYQRLKFGEGGNCPGCKGCGKPEPQKLIQLSTVPRRKPPIT</sequence>
<organism evidence="1 2">
    <name type="scientific">Armatimonas rosea</name>
    <dbReference type="NCBI Taxonomy" id="685828"/>
    <lineage>
        <taxon>Bacteria</taxon>
        <taxon>Bacillati</taxon>
        <taxon>Armatimonadota</taxon>
        <taxon>Armatimonadia</taxon>
        <taxon>Armatimonadales</taxon>
        <taxon>Armatimonadaceae</taxon>
        <taxon>Armatimonas</taxon>
    </lineage>
</organism>
<dbReference type="EMBL" id="JACHGW010000004">
    <property type="protein sequence ID" value="MBB6052242.1"/>
    <property type="molecule type" value="Genomic_DNA"/>
</dbReference>
<dbReference type="Proteomes" id="UP000520814">
    <property type="component" value="Unassembled WGS sequence"/>
</dbReference>
<dbReference type="Pfam" id="PF12669">
    <property type="entry name" value="FeoB_associated"/>
    <property type="match status" value="1"/>
</dbReference>
<comment type="caution">
    <text evidence="1">The sequence shown here is derived from an EMBL/GenBank/DDBJ whole genome shotgun (WGS) entry which is preliminary data.</text>
</comment>
<gene>
    <name evidence="1" type="ORF">HNQ39_004063</name>
</gene>
<dbReference type="AlphaFoldDB" id="A0A7W9SSW1"/>
<evidence type="ECO:0008006" key="3">
    <source>
        <dbReference type="Google" id="ProtNLM"/>
    </source>
</evidence>
<proteinExistence type="predicted"/>
<name>A0A7W9SSW1_ARMRO</name>
<evidence type="ECO:0000313" key="2">
    <source>
        <dbReference type="Proteomes" id="UP000520814"/>
    </source>
</evidence>